<accession>A0A1F4XGB5</accession>
<evidence type="ECO:0000313" key="2">
    <source>
        <dbReference type="Proteomes" id="UP000176185"/>
    </source>
</evidence>
<gene>
    <name evidence="1" type="ORF">A2943_03190</name>
</gene>
<organism evidence="1 2">
    <name type="scientific">Candidatus Adlerbacteria bacterium RIFCSPLOWO2_01_FULL_51_16</name>
    <dbReference type="NCBI Taxonomy" id="1797243"/>
    <lineage>
        <taxon>Bacteria</taxon>
        <taxon>Candidatus Adleribacteriota</taxon>
    </lineage>
</organism>
<protein>
    <submittedName>
        <fullName evidence="1">Uncharacterized protein</fullName>
    </submittedName>
</protein>
<dbReference type="STRING" id="1797243.A2943_03190"/>
<reference evidence="1 2" key="1">
    <citation type="journal article" date="2016" name="Nat. Commun.">
        <title>Thousands of microbial genomes shed light on interconnected biogeochemical processes in an aquifer system.</title>
        <authorList>
            <person name="Anantharaman K."/>
            <person name="Brown C.T."/>
            <person name="Hug L.A."/>
            <person name="Sharon I."/>
            <person name="Castelle C.J."/>
            <person name="Probst A.J."/>
            <person name="Thomas B.C."/>
            <person name="Singh A."/>
            <person name="Wilkins M.J."/>
            <person name="Karaoz U."/>
            <person name="Brodie E.L."/>
            <person name="Williams K.H."/>
            <person name="Hubbard S.S."/>
            <person name="Banfield J.F."/>
        </authorList>
    </citation>
    <scope>NUCLEOTIDE SEQUENCE [LARGE SCALE GENOMIC DNA]</scope>
</reference>
<dbReference type="AlphaFoldDB" id="A0A1F4XGB5"/>
<comment type="caution">
    <text evidence="1">The sequence shown here is derived from an EMBL/GenBank/DDBJ whole genome shotgun (WGS) entry which is preliminary data.</text>
</comment>
<evidence type="ECO:0000313" key="1">
    <source>
        <dbReference type="EMBL" id="OGC80634.1"/>
    </source>
</evidence>
<proteinExistence type="predicted"/>
<dbReference type="Proteomes" id="UP000176185">
    <property type="component" value="Unassembled WGS sequence"/>
</dbReference>
<sequence length="80" mass="9052">MSKRQLKLGDAITKLAKALHLPHCSRCEQRRQILNEIQTLGIKETMKRLKAAGLRTSAKSAGEVWSVEDIIKKMEDCCDK</sequence>
<name>A0A1F4XGB5_9BACT</name>
<dbReference type="EMBL" id="MEWX01000015">
    <property type="protein sequence ID" value="OGC80634.1"/>
    <property type="molecule type" value="Genomic_DNA"/>
</dbReference>